<evidence type="ECO:0000259" key="9">
    <source>
        <dbReference type="PROSITE" id="PS50850"/>
    </source>
</evidence>
<dbReference type="AlphaFoldDB" id="A0A1A9ACT8"/>
<keyword evidence="11" id="KW-1185">Reference proteome</keyword>
<dbReference type="GO" id="GO:0005886">
    <property type="term" value="C:plasma membrane"/>
    <property type="evidence" value="ECO:0007669"/>
    <property type="project" value="UniProtKB-SubCell"/>
</dbReference>
<evidence type="ECO:0000256" key="2">
    <source>
        <dbReference type="ARBA" id="ARBA00022448"/>
    </source>
</evidence>
<evidence type="ECO:0000256" key="7">
    <source>
        <dbReference type="SAM" id="MobiDB-lite"/>
    </source>
</evidence>
<dbReference type="PATRIC" id="fig|299146.4.peg.5244"/>
<dbReference type="GO" id="GO:0022857">
    <property type="term" value="F:transmembrane transporter activity"/>
    <property type="evidence" value="ECO:0007669"/>
    <property type="project" value="InterPro"/>
</dbReference>
<dbReference type="Gene3D" id="1.20.1250.20">
    <property type="entry name" value="MFS general substrate transporter like domains"/>
    <property type="match status" value="1"/>
</dbReference>
<feature type="transmembrane region" description="Helical" evidence="8">
    <location>
        <begin position="215"/>
        <end position="239"/>
    </location>
</feature>
<proteinExistence type="predicted"/>
<evidence type="ECO:0000256" key="4">
    <source>
        <dbReference type="ARBA" id="ARBA00022692"/>
    </source>
</evidence>
<gene>
    <name evidence="10" type="ORF">GA0070621_5080</name>
</gene>
<feature type="transmembrane region" description="Helical" evidence="8">
    <location>
        <begin position="43"/>
        <end position="65"/>
    </location>
</feature>
<dbReference type="InterPro" id="IPR036259">
    <property type="entry name" value="MFS_trans_sf"/>
</dbReference>
<keyword evidence="6 8" id="KW-0472">Membrane</keyword>
<feature type="domain" description="Major facilitator superfamily (MFS) profile" evidence="9">
    <location>
        <begin position="214"/>
        <end position="445"/>
    </location>
</feature>
<dbReference type="InterPro" id="IPR010290">
    <property type="entry name" value="TM_effector"/>
</dbReference>
<feature type="transmembrane region" description="Helical" evidence="8">
    <location>
        <begin position="251"/>
        <end position="271"/>
    </location>
</feature>
<organism evidence="10 11">
    <name type="scientific">Micromonospora narathiwatensis</name>
    <dbReference type="NCBI Taxonomy" id="299146"/>
    <lineage>
        <taxon>Bacteria</taxon>
        <taxon>Bacillati</taxon>
        <taxon>Actinomycetota</taxon>
        <taxon>Actinomycetes</taxon>
        <taxon>Micromonosporales</taxon>
        <taxon>Micromonosporaceae</taxon>
        <taxon>Micromonospora</taxon>
    </lineage>
</organism>
<dbReference type="Proteomes" id="UP000198765">
    <property type="component" value="Chromosome I"/>
</dbReference>
<evidence type="ECO:0000256" key="3">
    <source>
        <dbReference type="ARBA" id="ARBA00022475"/>
    </source>
</evidence>
<reference evidence="10 11" key="1">
    <citation type="submission" date="2016-06" db="EMBL/GenBank/DDBJ databases">
        <authorList>
            <person name="Kjaerup R.B."/>
            <person name="Dalgaard T.S."/>
            <person name="Juul-Madsen H.R."/>
        </authorList>
    </citation>
    <scope>NUCLEOTIDE SEQUENCE [LARGE SCALE GENOMIC DNA]</scope>
    <source>
        <strain evidence="10 11">DSM 45248</strain>
    </source>
</reference>
<evidence type="ECO:0000313" key="11">
    <source>
        <dbReference type="Proteomes" id="UP000198765"/>
    </source>
</evidence>
<feature type="transmembrane region" description="Helical" evidence="8">
    <location>
        <begin position="77"/>
        <end position="96"/>
    </location>
</feature>
<feature type="compositionally biased region" description="Basic and acidic residues" evidence="7">
    <location>
        <begin position="426"/>
        <end position="436"/>
    </location>
</feature>
<feature type="transmembrane region" description="Helical" evidence="8">
    <location>
        <begin position="344"/>
        <end position="363"/>
    </location>
</feature>
<evidence type="ECO:0000256" key="6">
    <source>
        <dbReference type="ARBA" id="ARBA00023136"/>
    </source>
</evidence>
<keyword evidence="4 8" id="KW-0812">Transmembrane</keyword>
<dbReference type="SUPFAM" id="SSF103473">
    <property type="entry name" value="MFS general substrate transporter"/>
    <property type="match status" value="1"/>
</dbReference>
<dbReference type="OrthoDB" id="5178159at2"/>
<feature type="region of interest" description="Disordered" evidence="7">
    <location>
        <begin position="409"/>
        <end position="445"/>
    </location>
</feature>
<sequence length="445" mass="44090">MSFTPGTSRWSDVWLATAARGVSSCGDFLAASALTLALQSAGAGGLAVSGLLLAATLPLVVLAPLTGRLADRVDSRLLLVVAGFAQAGICLALAYAGHPALVIALVALLAAGLALTQPVLSALVPVMVRAEDLPRAGALVQTAGTLGALAGPALAGLLVGGFGARVPLLVDAASYLALVAAGLLIRTRRGGRRSGPAAGGAATPPPTWRLRRDPLLVVMVGSLAAVIAAVGAINVIEVFFIRETLGSSTTVYGLVTGSWTLGIVIGGWIFARMARRLADDGALLGAGLALLGGCCLAVLASAAVPAAWLLVPIWLAGGVGNGGDNVFNNLLLARRVPDAARGRAFAVFGAAVQGAGMAGYLAGGLLLEVAAPRPLVAGCGVVGVLVVIAVALPVRRAVRAERATAALPVPAGPVGGGGGPEPATSGRDRVAAERGAELATQLPTR</sequence>
<dbReference type="PANTHER" id="PTHR43266">
    <property type="entry name" value="MACROLIDE-EFFLUX PROTEIN"/>
    <property type="match status" value="1"/>
</dbReference>
<accession>A0A1A9ACT8</accession>
<dbReference type="InterPro" id="IPR020846">
    <property type="entry name" value="MFS_dom"/>
</dbReference>
<dbReference type="PROSITE" id="PS50850">
    <property type="entry name" value="MFS"/>
    <property type="match status" value="2"/>
</dbReference>
<feature type="domain" description="Major facilitator superfamily (MFS) profile" evidence="9">
    <location>
        <begin position="1"/>
        <end position="189"/>
    </location>
</feature>
<evidence type="ECO:0000256" key="5">
    <source>
        <dbReference type="ARBA" id="ARBA00022989"/>
    </source>
</evidence>
<feature type="transmembrane region" description="Helical" evidence="8">
    <location>
        <begin position="313"/>
        <end position="332"/>
    </location>
</feature>
<comment type="subcellular location">
    <subcellularLocation>
        <location evidence="1">Cell membrane</location>
        <topology evidence="1">Multi-pass membrane protein</topology>
    </subcellularLocation>
</comment>
<feature type="transmembrane region" description="Helical" evidence="8">
    <location>
        <begin position="102"/>
        <end position="126"/>
    </location>
</feature>
<feature type="transmembrane region" description="Helical" evidence="8">
    <location>
        <begin position="138"/>
        <end position="160"/>
    </location>
</feature>
<name>A0A1A9ACT8_9ACTN</name>
<feature type="transmembrane region" description="Helical" evidence="8">
    <location>
        <begin position="166"/>
        <end position="185"/>
    </location>
</feature>
<feature type="transmembrane region" description="Helical" evidence="8">
    <location>
        <begin position="283"/>
        <end position="307"/>
    </location>
</feature>
<dbReference type="PANTHER" id="PTHR43266:SF7">
    <property type="entry name" value="TRANSPORTER, PUTATIVE-RELATED"/>
    <property type="match status" value="1"/>
</dbReference>
<feature type="transmembrane region" description="Helical" evidence="8">
    <location>
        <begin position="375"/>
        <end position="394"/>
    </location>
</feature>
<dbReference type="EMBL" id="LT594324">
    <property type="protein sequence ID" value="SBT53928.1"/>
    <property type="molecule type" value="Genomic_DNA"/>
</dbReference>
<dbReference type="RefSeq" id="WP_091200363.1">
    <property type="nucleotide sequence ID" value="NZ_LT594324.1"/>
</dbReference>
<protein>
    <submittedName>
        <fullName evidence="10">Predicted arabinose efflux permease, MFS family</fullName>
    </submittedName>
</protein>
<evidence type="ECO:0000256" key="8">
    <source>
        <dbReference type="SAM" id="Phobius"/>
    </source>
</evidence>
<keyword evidence="5 8" id="KW-1133">Transmembrane helix</keyword>
<keyword evidence="3" id="KW-1003">Cell membrane</keyword>
<dbReference type="Pfam" id="PF05977">
    <property type="entry name" value="MFS_3"/>
    <property type="match status" value="1"/>
</dbReference>
<keyword evidence="2" id="KW-0813">Transport</keyword>
<evidence type="ECO:0000256" key="1">
    <source>
        <dbReference type="ARBA" id="ARBA00004651"/>
    </source>
</evidence>
<evidence type="ECO:0000313" key="10">
    <source>
        <dbReference type="EMBL" id="SBT53928.1"/>
    </source>
</evidence>